<evidence type="ECO:0000256" key="3">
    <source>
        <dbReference type="ARBA" id="ARBA00023125"/>
    </source>
</evidence>
<dbReference type="eggNOG" id="COG0583">
    <property type="taxonomic scope" value="Bacteria"/>
</dbReference>
<dbReference type="SUPFAM" id="SSF46785">
    <property type="entry name" value="Winged helix' DNA-binding domain"/>
    <property type="match status" value="1"/>
</dbReference>
<name>Q0RKX2_FRAAA</name>
<evidence type="ECO:0000256" key="1">
    <source>
        <dbReference type="ARBA" id="ARBA00009437"/>
    </source>
</evidence>
<dbReference type="Proteomes" id="UP000000657">
    <property type="component" value="Chromosome"/>
</dbReference>
<dbReference type="Pfam" id="PF03466">
    <property type="entry name" value="LysR_substrate"/>
    <property type="match status" value="1"/>
</dbReference>
<evidence type="ECO:0000313" key="7">
    <source>
        <dbReference type="Proteomes" id="UP000000657"/>
    </source>
</evidence>
<dbReference type="STRING" id="326424.FRAAL3189"/>
<protein>
    <submittedName>
        <fullName evidence="6">LysR family transcriptional regulator</fullName>
    </submittedName>
</protein>
<organism evidence="6 7">
    <name type="scientific">Frankia alni (strain DSM 45986 / CECT 9034 / ACN14a)</name>
    <dbReference type="NCBI Taxonomy" id="326424"/>
    <lineage>
        <taxon>Bacteria</taxon>
        <taxon>Bacillati</taxon>
        <taxon>Actinomycetota</taxon>
        <taxon>Actinomycetes</taxon>
        <taxon>Frankiales</taxon>
        <taxon>Frankiaceae</taxon>
        <taxon>Frankia</taxon>
    </lineage>
</organism>
<dbReference type="InterPro" id="IPR036390">
    <property type="entry name" value="WH_DNA-bd_sf"/>
</dbReference>
<dbReference type="PRINTS" id="PR00039">
    <property type="entry name" value="HTHLYSR"/>
</dbReference>
<keyword evidence="4" id="KW-0804">Transcription</keyword>
<dbReference type="InterPro" id="IPR005119">
    <property type="entry name" value="LysR_subst-bd"/>
</dbReference>
<reference evidence="6 7" key="1">
    <citation type="journal article" date="2007" name="Genome Res.">
        <title>Genome characteristics of facultatively symbiotic Frankia sp. strains reflect host range and host plant biogeography.</title>
        <authorList>
            <person name="Normand P."/>
            <person name="Lapierre P."/>
            <person name="Tisa L.S."/>
            <person name="Gogarten J.P."/>
            <person name="Alloisio N."/>
            <person name="Bagnarol E."/>
            <person name="Bassi C.A."/>
            <person name="Berry A.M."/>
            <person name="Bickhart D.M."/>
            <person name="Choisne N."/>
            <person name="Couloux A."/>
            <person name="Cournoyer B."/>
            <person name="Cruveiller S."/>
            <person name="Daubin V."/>
            <person name="Demange N."/>
            <person name="Francino M.P."/>
            <person name="Goltsman E."/>
            <person name="Huang Y."/>
            <person name="Kopp O.R."/>
            <person name="Labarre L."/>
            <person name="Lapidus A."/>
            <person name="Lavire C."/>
            <person name="Marechal J."/>
            <person name="Martinez M."/>
            <person name="Mastronunzio J.E."/>
            <person name="Mullin B.C."/>
            <person name="Niemann J."/>
            <person name="Pujic P."/>
            <person name="Rawnsley T."/>
            <person name="Rouy Z."/>
            <person name="Schenowitz C."/>
            <person name="Sellstedt A."/>
            <person name="Tavares F."/>
            <person name="Tomkins J.P."/>
            <person name="Vallenet D."/>
            <person name="Valverde C."/>
            <person name="Wall L.G."/>
            <person name="Wang Y."/>
            <person name="Medigue C."/>
            <person name="Benson D.R."/>
        </authorList>
    </citation>
    <scope>NUCLEOTIDE SEQUENCE [LARGE SCALE GENOMIC DNA]</scope>
    <source>
        <strain evidence="7">DSM 45986 / CECT 9034 / ACN14a</strain>
    </source>
</reference>
<proteinExistence type="inferred from homology"/>
<dbReference type="KEGG" id="fal:FRAAL3189"/>
<keyword evidence="2" id="KW-0805">Transcription regulation</keyword>
<dbReference type="Gene3D" id="1.10.10.10">
    <property type="entry name" value="Winged helix-like DNA-binding domain superfamily/Winged helix DNA-binding domain"/>
    <property type="match status" value="1"/>
</dbReference>
<dbReference type="GO" id="GO:0032993">
    <property type="term" value="C:protein-DNA complex"/>
    <property type="evidence" value="ECO:0007669"/>
    <property type="project" value="TreeGrafter"/>
</dbReference>
<evidence type="ECO:0000259" key="5">
    <source>
        <dbReference type="PROSITE" id="PS50931"/>
    </source>
</evidence>
<evidence type="ECO:0000256" key="2">
    <source>
        <dbReference type="ARBA" id="ARBA00023015"/>
    </source>
</evidence>
<feature type="domain" description="HTH lysR-type" evidence="5">
    <location>
        <begin position="36"/>
        <end position="93"/>
    </location>
</feature>
<dbReference type="FunFam" id="1.10.10.10:FF:000001">
    <property type="entry name" value="LysR family transcriptional regulator"/>
    <property type="match status" value="1"/>
</dbReference>
<sequence length="348" mass="37144">MSGVRHSGDVRREGAVHQRLSGTVRLALDAPVEVAMELRHLVSFLAIADELHFGRAAARLHLSQPSLSQQLQRLERSLGVELVARTSHDVRLTAAGKAFEAEARAIISQMRKATHTAREVAAGRTGVVSVGYNFPGGQHVVPAALTKMSADYPDVSVTLVEQRTGPQLSALAAGDLDIAIVYGRPTSPEFRSRRLFRVPLVAVVGHGHTWAGRGGIPFGELARQQCVLFAREKSPAMYDAIQAAAEASGITLSVAHEVDDPSATAIVVSVKPLVGFASASRGLHIGSAVGGPRPAAVQLYDPVPTLDLYVVWRAANSAPLVDIFVDCIEAARPFQVPAYGRAESRVRR</sequence>
<dbReference type="EMBL" id="CT573213">
    <property type="protein sequence ID" value="CAJ61833.1"/>
    <property type="molecule type" value="Genomic_DNA"/>
</dbReference>
<gene>
    <name evidence="6" type="ordered locus">FRAAL3189</name>
</gene>
<evidence type="ECO:0000256" key="4">
    <source>
        <dbReference type="ARBA" id="ARBA00023163"/>
    </source>
</evidence>
<dbReference type="GO" id="GO:0003700">
    <property type="term" value="F:DNA-binding transcription factor activity"/>
    <property type="evidence" value="ECO:0007669"/>
    <property type="project" value="InterPro"/>
</dbReference>
<comment type="similarity">
    <text evidence="1">Belongs to the LysR transcriptional regulatory family.</text>
</comment>
<dbReference type="AlphaFoldDB" id="Q0RKX2"/>
<evidence type="ECO:0000313" key="6">
    <source>
        <dbReference type="EMBL" id="CAJ61833.1"/>
    </source>
</evidence>
<dbReference type="InterPro" id="IPR000847">
    <property type="entry name" value="LysR_HTH_N"/>
</dbReference>
<keyword evidence="7" id="KW-1185">Reference proteome</keyword>
<keyword evidence="3" id="KW-0238">DNA-binding</keyword>
<dbReference type="Pfam" id="PF00126">
    <property type="entry name" value="HTH_1"/>
    <property type="match status" value="1"/>
</dbReference>
<dbReference type="CDD" id="cd08414">
    <property type="entry name" value="PBP2_LTTR_aromatics_like"/>
    <property type="match status" value="1"/>
</dbReference>
<dbReference type="PANTHER" id="PTHR30346:SF28">
    <property type="entry name" value="HTH-TYPE TRANSCRIPTIONAL REGULATOR CYNR"/>
    <property type="match status" value="1"/>
</dbReference>
<dbReference type="HOGENOM" id="CLU_039613_6_4_11"/>
<dbReference type="PANTHER" id="PTHR30346">
    <property type="entry name" value="TRANSCRIPTIONAL DUAL REGULATOR HCAR-RELATED"/>
    <property type="match status" value="1"/>
</dbReference>
<accession>Q0RKX2</accession>
<dbReference type="GO" id="GO:0003677">
    <property type="term" value="F:DNA binding"/>
    <property type="evidence" value="ECO:0007669"/>
    <property type="project" value="UniProtKB-KW"/>
</dbReference>
<dbReference type="SUPFAM" id="SSF53850">
    <property type="entry name" value="Periplasmic binding protein-like II"/>
    <property type="match status" value="1"/>
</dbReference>
<dbReference type="PROSITE" id="PS50931">
    <property type="entry name" value="HTH_LYSR"/>
    <property type="match status" value="1"/>
</dbReference>
<dbReference type="Gene3D" id="3.40.190.10">
    <property type="entry name" value="Periplasmic binding protein-like II"/>
    <property type="match status" value="2"/>
</dbReference>
<dbReference type="InterPro" id="IPR036388">
    <property type="entry name" value="WH-like_DNA-bd_sf"/>
</dbReference>